<dbReference type="PANTHER" id="PTHR32246">
    <property type="entry name" value="INGRESSION PROTEIN FIC1"/>
    <property type="match status" value="1"/>
</dbReference>
<dbReference type="Pfam" id="PF00168">
    <property type="entry name" value="C2"/>
    <property type="match status" value="1"/>
</dbReference>
<organism evidence="3 4">
    <name type="scientific">Escallonia rubra</name>
    <dbReference type="NCBI Taxonomy" id="112253"/>
    <lineage>
        <taxon>Eukaryota</taxon>
        <taxon>Viridiplantae</taxon>
        <taxon>Streptophyta</taxon>
        <taxon>Embryophyta</taxon>
        <taxon>Tracheophyta</taxon>
        <taxon>Spermatophyta</taxon>
        <taxon>Magnoliopsida</taxon>
        <taxon>eudicotyledons</taxon>
        <taxon>Gunneridae</taxon>
        <taxon>Pentapetalae</taxon>
        <taxon>asterids</taxon>
        <taxon>campanulids</taxon>
        <taxon>Escalloniales</taxon>
        <taxon>Escalloniaceae</taxon>
        <taxon>Escallonia</taxon>
    </lineage>
</organism>
<proteinExistence type="predicted"/>
<dbReference type="PROSITE" id="PS50004">
    <property type="entry name" value="C2"/>
    <property type="match status" value="1"/>
</dbReference>
<dbReference type="InterPro" id="IPR035892">
    <property type="entry name" value="C2_domain_sf"/>
</dbReference>
<feature type="domain" description="C2" evidence="2">
    <location>
        <begin position="1"/>
        <end position="109"/>
    </location>
</feature>
<evidence type="ECO:0000256" key="1">
    <source>
        <dbReference type="SAM" id="MobiDB-lite"/>
    </source>
</evidence>
<dbReference type="EMBL" id="JAVXUO010002132">
    <property type="protein sequence ID" value="KAK2976001.1"/>
    <property type="molecule type" value="Genomic_DNA"/>
</dbReference>
<evidence type="ECO:0000259" key="2">
    <source>
        <dbReference type="PROSITE" id="PS50004"/>
    </source>
</evidence>
<feature type="region of interest" description="Disordered" evidence="1">
    <location>
        <begin position="163"/>
        <end position="206"/>
    </location>
</feature>
<dbReference type="Proteomes" id="UP001187471">
    <property type="component" value="Unassembled WGS sequence"/>
</dbReference>
<dbReference type="SMART" id="SM00239">
    <property type="entry name" value="C2"/>
    <property type="match status" value="1"/>
</dbReference>
<comment type="caution">
    <text evidence="3">The sequence shown here is derived from an EMBL/GenBank/DDBJ whole genome shotgun (WGS) entry which is preliminary data.</text>
</comment>
<dbReference type="InterPro" id="IPR000008">
    <property type="entry name" value="C2_dom"/>
</dbReference>
<dbReference type="Gene3D" id="2.60.40.150">
    <property type="entry name" value="C2 domain"/>
    <property type="match status" value="1"/>
</dbReference>
<protein>
    <recommendedName>
        <fullName evidence="2">C2 domain-containing protein</fullName>
    </recommendedName>
</protein>
<name>A0AA88RC34_9ASTE</name>
<dbReference type="PANTHER" id="PTHR32246:SF168">
    <property type="entry name" value="PROTEIN SRC2 HOMOLOG"/>
    <property type="match status" value="1"/>
</dbReference>
<accession>A0AA88RC34</accession>
<dbReference type="CDD" id="cd04051">
    <property type="entry name" value="C2_SRC2_like"/>
    <property type="match status" value="1"/>
</dbReference>
<evidence type="ECO:0000313" key="4">
    <source>
        <dbReference type="Proteomes" id="UP001187471"/>
    </source>
</evidence>
<gene>
    <name evidence="3" type="ORF">RJ640_024762</name>
</gene>
<dbReference type="SUPFAM" id="SSF49562">
    <property type="entry name" value="C2 domain (Calcium/lipid-binding domain, CaLB)"/>
    <property type="match status" value="1"/>
</dbReference>
<dbReference type="AlphaFoldDB" id="A0AA88RC34"/>
<dbReference type="GO" id="GO:0006952">
    <property type="term" value="P:defense response"/>
    <property type="evidence" value="ECO:0007669"/>
    <property type="project" value="InterPro"/>
</dbReference>
<keyword evidence="4" id="KW-1185">Reference proteome</keyword>
<reference evidence="3" key="1">
    <citation type="submission" date="2022-12" db="EMBL/GenBank/DDBJ databases">
        <title>Draft genome assemblies for two species of Escallonia (Escalloniales).</title>
        <authorList>
            <person name="Chanderbali A."/>
            <person name="Dervinis C."/>
            <person name="Anghel I."/>
            <person name="Soltis D."/>
            <person name="Soltis P."/>
            <person name="Zapata F."/>
        </authorList>
    </citation>
    <scope>NUCLEOTIDE SEQUENCE</scope>
    <source>
        <strain evidence="3">UCBG92.1500</strain>
        <tissue evidence="3">Leaf</tissue>
    </source>
</reference>
<evidence type="ECO:0000313" key="3">
    <source>
        <dbReference type="EMBL" id="KAK2976001.1"/>
    </source>
</evidence>
<dbReference type="InterPro" id="IPR044750">
    <property type="entry name" value="C2_SRC2/BAP"/>
</dbReference>
<sequence length="206" mass="22873">MEFRQLDITVIGAQGLKSVNMFSKMNLYTVVSLSGDQWTRRVTPVAKKAGKNPTWNHLISFSLPAESAVPQASLVFQIMCDRILGDRLVGQVSVPLHELLVHAPEGNSGTEHVVEYMVRTISLKTKGSLKISYKFGGEVTQAVDANVHNKADEPVMAVEDEFTNEDGDHLKEETPIEDENEFHASGAEEMEETKVEEEIQAFEDTP</sequence>